<gene>
    <name evidence="2" type="ORF">SAMN05216323_11662</name>
</gene>
<evidence type="ECO:0000313" key="3">
    <source>
        <dbReference type="Proteomes" id="UP000199452"/>
    </source>
</evidence>
<proteinExistence type="predicted"/>
<dbReference type="RefSeq" id="WP_092441117.1">
    <property type="nucleotide sequence ID" value="NZ_FMYP01000166.1"/>
</dbReference>
<keyword evidence="3" id="KW-1185">Reference proteome</keyword>
<dbReference type="Proteomes" id="UP000199452">
    <property type="component" value="Unassembled WGS sequence"/>
</dbReference>
<accession>A0A1G6UDW7</accession>
<dbReference type="OrthoDB" id="947434at2"/>
<evidence type="ECO:0000313" key="2">
    <source>
        <dbReference type="EMBL" id="SDD38896.1"/>
    </source>
</evidence>
<sequence>MKQIFLIILTITTFKVAGQNHLIGVKGGANWTNITTSNFVNQNDFRTGISAGLTYEYLFKKHFSVGADLIYNQRGFTNDIVFTDNLGNPTGEKYTTKFNDDYVSLPIKTGFNIGNKFYGFTNIGVIPSLLVDAKTVSPTFNTDGKVTGNETFDVTSRVTKFDFAGLAEIGGGYKFKNRYWLFTSFAYQCSFTTITNSESLLSDKKIPVETLVE</sequence>
<feature type="domain" description="Outer membrane protein beta-barrel" evidence="1">
    <location>
        <begin position="21"/>
        <end position="195"/>
    </location>
</feature>
<name>A0A1G6UDW7_9BACT</name>
<dbReference type="InterPro" id="IPR025665">
    <property type="entry name" value="Beta-barrel_OMP_2"/>
</dbReference>
<dbReference type="EMBL" id="FMYP01000166">
    <property type="protein sequence ID" value="SDD38896.1"/>
    <property type="molecule type" value="Genomic_DNA"/>
</dbReference>
<dbReference type="STRING" id="1640674.SAMN05216323_11662"/>
<organism evidence="2 3">
    <name type="scientific">Williamwhitmania taraxaci</name>
    <dbReference type="NCBI Taxonomy" id="1640674"/>
    <lineage>
        <taxon>Bacteria</taxon>
        <taxon>Pseudomonadati</taxon>
        <taxon>Bacteroidota</taxon>
        <taxon>Bacteroidia</taxon>
        <taxon>Bacteroidales</taxon>
        <taxon>Williamwhitmaniaceae</taxon>
        <taxon>Williamwhitmania</taxon>
    </lineage>
</organism>
<evidence type="ECO:0000259" key="1">
    <source>
        <dbReference type="Pfam" id="PF13568"/>
    </source>
</evidence>
<dbReference type="Pfam" id="PF13568">
    <property type="entry name" value="OMP_b-brl_2"/>
    <property type="match status" value="1"/>
</dbReference>
<protein>
    <submittedName>
        <fullName evidence="2">Outer membrane protein beta-barrel domain-containing protein</fullName>
    </submittedName>
</protein>
<reference evidence="2 3" key="1">
    <citation type="submission" date="2016-09" db="EMBL/GenBank/DDBJ databases">
        <authorList>
            <person name="Capua I."/>
            <person name="De Benedictis P."/>
            <person name="Joannis T."/>
            <person name="Lombin L.H."/>
            <person name="Cattoli G."/>
        </authorList>
    </citation>
    <scope>NUCLEOTIDE SEQUENCE [LARGE SCALE GENOMIC DNA]</scope>
    <source>
        <strain evidence="2 3">A7P-90m</strain>
    </source>
</reference>
<dbReference type="AlphaFoldDB" id="A0A1G6UDW7"/>